<feature type="region of interest" description="Disordered" evidence="1">
    <location>
        <begin position="645"/>
        <end position="673"/>
    </location>
</feature>
<evidence type="ECO:0000313" key="3">
    <source>
        <dbReference type="Proteomes" id="UP000735302"/>
    </source>
</evidence>
<comment type="caution">
    <text evidence="2">The sequence shown here is derived from an EMBL/GenBank/DDBJ whole genome shotgun (WGS) entry which is preliminary data.</text>
</comment>
<evidence type="ECO:0000256" key="1">
    <source>
        <dbReference type="SAM" id="MobiDB-lite"/>
    </source>
</evidence>
<evidence type="ECO:0000313" key="2">
    <source>
        <dbReference type="EMBL" id="GFO48666.1"/>
    </source>
</evidence>
<sequence length="1106" mass="126360">MVTACNVLPNATQRCGLELDGCNLKSSFILGLTNKVSTDVEEFRPKDLLENWRKTLPNIEKLEKEHEREGIARRYKSLADQDRPLPNVWEGVEGCMEHVRENFPMPQKAVRESRPAWSSTEKNVSRNSKRPSENSRVKHESAKKQKLVEPNLERCSDSDTSSYHPTNNGDSFKATDKTLRPKTLSEETEKEIMFGLKMEGEKDGKSTENKYDLEDSFFILDSCGDVDVIERECSIGEDNQVEADELSTKQDDADDLILALSSHGSSRTISCDFQTSSSFTFSENNGVKQNAVSEADLISFNPPVNSLAASSVSDAERNNSKQDTQSNNVQPKSPKEVLVSSPTSCAVTDSLQFERVLYQPFGKMEADSLKTYLQEQFSMFDLALKTLYEGFKIIKTVFLEKSRKHEKIEDSYLKKLSEVSCLIVALFSEMEIVRLSQAPCNNNKQFIFQKTCHLKGEDKQNFHKWYSTLKKKVKNIVSQYSKLYDEFSYEIIEYNVRVGDVNGIKIPGAFCFCKLQRFQTFVQGKLKVYKISSFLIKSNKSKENTLNPVSRYALCEPGSLFSTIPLKTTPTVLENEKNKNAPVTPKTKMAKNAEASFGLLGPCQETEGSHQFHQQNVEANVIHNTHKASSPLRCNTAEWPEPKSSLPLIEKSPLKRKPPNLHKSHNSFSKLEPMSKTSAELKYEKFSNYSEKMKADLQIPPGHENDPGFQSDTYHYFDWMIESMKYELKYVRKRLYVLTQNLAKDKTQMGPQTRKVCSELVKLGSKIQFLNVCFETERVNQDAENTTRKWKFSPVVVADIGPMAANHLNAKLTSLEIHLRNVYNLFNTLFCKHFEAIQAYNSSKDGKKNGEVVVPMKLDFLRKHPPKKGYYTNKGSYMKSKGNKEVYKQQHFKNEDIMNAIFQPHAQKTVSYENYAYNSNFEHSYVSENCYFNEVPLLEPYVNKTKERFSHGVNGQSQDFLCQQGFFYSDKYCQNVSSNYEKSNHSAFTSSVVSRIKNYNPSVLFPPLPPLPHLYGSKQSESNTSDQGYSHYAEAEDISDSFFGSEYPQEREHDASISRSFVQFRYSRRLFHTQGSQSCSIPAPATFGYKEYQTKHDNSDHLQADF</sequence>
<feature type="compositionally biased region" description="Basic and acidic residues" evidence="1">
    <location>
        <begin position="173"/>
        <end position="184"/>
    </location>
</feature>
<feature type="compositionally biased region" description="Polar residues" evidence="1">
    <location>
        <begin position="116"/>
        <end position="126"/>
    </location>
</feature>
<protein>
    <submittedName>
        <fullName evidence="2">Uncharacterized protein</fullName>
    </submittedName>
</protein>
<dbReference type="AlphaFoldDB" id="A0AAV4DX37"/>
<reference evidence="2 3" key="1">
    <citation type="journal article" date="2021" name="Elife">
        <title>Chloroplast acquisition without the gene transfer in kleptoplastic sea slugs, Plakobranchus ocellatus.</title>
        <authorList>
            <person name="Maeda T."/>
            <person name="Takahashi S."/>
            <person name="Yoshida T."/>
            <person name="Shimamura S."/>
            <person name="Takaki Y."/>
            <person name="Nagai Y."/>
            <person name="Toyoda A."/>
            <person name="Suzuki Y."/>
            <person name="Arimoto A."/>
            <person name="Ishii H."/>
            <person name="Satoh N."/>
            <person name="Nishiyama T."/>
            <person name="Hasebe M."/>
            <person name="Maruyama T."/>
            <person name="Minagawa J."/>
            <person name="Obokata J."/>
            <person name="Shigenobu S."/>
        </authorList>
    </citation>
    <scope>NUCLEOTIDE SEQUENCE [LARGE SCALE GENOMIC DNA]</scope>
</reference>
<feature type="compositionally biased region" description="Polar residues" evidence="1">
    <location>
        <begin position="158"/>
        <end position="170"/>
    </location>
</feature>
<proteinExistence type="predicted"/>
<feature type="compositionally biased region" description="Basic residues" evidence="1">
    <location>
        <begin position="654"/>
        <end position="665"/>
    </location>
</feature>
<gene>
    <name evidence="2" type="ORF">PoB_007517100</name>
</gene>
<feature type="compositionally biased region" description="Basic and acidic residues" evidence="1">
    <location>
        <begin position="130"/>
        <end position="157"/>
    </location>
</feature>
<accession>A0AAV4DX37</accession>
<dbReference type="EMBL" id="BLXT01008440">
    <property type="protein sequence ID" value="GFO48666.1"/>
    <property type="molecule type" value="Genomic_DNA"/>
</dbReference>
<organism evidence="2 3">
    <name type="scientific">Plakobranchus ocellatus</name>
    <dbReference type="NCBI Taxonomy" id="259542"/>
    <lineage>
        <taxon>Eukaryota</taxon>
        <taxon>Metazoa</taxon>
        <taxon>Spiralia</taxon>
        <taxon>Lophotrochozoa</taxon>
        <taxon>Mollusca</taxon>
        <taxon>Gastropoda</taxon>
        <taxon>Heterobranchia</taxon>
        <taxon>Euthyneura</taxon>
        <taxon>Panpulmonata</taxon>
        <taxon>Sacoglossa</taxon>
        <taxon>Placobranchoidea</taxon>
        <taxon>Plakobranchidae</taxon>
        <taxon>Plakobranchus</taxon>
    </lineage>
</organism>
<keyword evidence="3" id="KW-1185">Reference proteome</keyword>
<feature type="region of interest" description="Disordered" evidence="1">
    <location>
        <begin position="104"/>
        <end position="184"/>
    </location>
</feature>
<dbReference type="Proteomes" id="UP000735302">
    <property type="component" value="Unassembled WGS sequence"/>
</dbReference>
<feature type="region of interest" description="Disordered" evidence="1">
    <location>
        <begin position="309"/>
        <end position="337"/>
    </location>
</feature>
<feature type="compositionally biased region" description="Polar residues" evidence="1">
    <location>
        <begin position="321"/>
        <end position="331"/>
    </location>
</feature>
<name>A0AAV4DX37_9GAST</name>